<dbReference type="PANTHER" id="PTHR43540">
    <property type="entry name" value="PEROXYUREIDOACRYLATE/UREIDOACRYLATE AMIDOHYDROLASE-RELATED"/>
    <property type="match status" value="1"/>
</dbReference>
<dbReference type="InterPro" id="IPR036380">
    <property type="entry name" value="Isochorismatase-like_sf"/>
</dbReference>
<dbReference type="Pfam" id="PF00857">
    <property type="entry name" value="Isochorismatase"/>
    <property type="match status" value="1"/>
</dbReference>
<dbReference type="Gene3D" id="3.40.50.850">
    <property type="entry name" value="Isochorismatase-like"/>
    <property type="match status" value="1"/>
</dbReference>
<organism evidence="3 4">
    <name type="scientific">Nocardioides jishulii</name>
    <dbReference type="NCBI Taxonomy" id="2575440"/>
    <lineage>
        <taxon>Bacteria</taxon>
        <taxon>Bacillati</taxon>
        <taxon>Actinomycetota</taxon>
        <taxon>Actinomycetes</taxon>
        <taxon>Propionibacteriales</taxon>
        <taxon>Nocardioidaceae</taxon>
        <taxon>Nocardioides</taxon>
    </lineage>
</organism>
<dbReference type="RefSeq" id="WP_137065921.1">
    <property type="nucleotide sequence ID" value="NZ_CP040748.1"/>
</dbReference>
<dbReference type="AlphaFoldDB" id="A0A4V5TK93"/>
<proteinExistence type="predicted"/>
<dbReference type="GO" id="GO:0016787">
    <property type="term" value="F:hydrolase activity"/>
    <property type="evidence" value="ECO:0007669"/>
    <property type="project" value="UniProtKB-KW"/>
</dbReference>
<evidence type="ECO:0000256" key="1">
    <source>
        <dbReference type="ARBA" id="ARBA00022801"/>
    </source>
</evidence>
<keyword evidence="1 3" id="KW-0378">Hydrolase</keyword>
<dbReference type="EMBL" id="SZPY01000002">
    <property type="protein sequence ID" value="TKI62653.1"/>
    <property type="molecule type" value="Genomic_DNA"/>
</dbReference>
<comment type="caution">
    <text evidence="3">The sequence shown here is derived from an EMBL/GenBank/DDBJ whole genome shotgun (WGS) entry which is preliminary data.</text>
</comment>
<dbReference type="InterPro" id="IPR000868">
    <property type="entry name" value="Isochorismatase-like_dom"/>
</dbReference>
<dbReference type="OrthoDB" id="9794942at2"/>
<dbReference type="PANTHER" id="PTHR43540:SF6">
    <property type="entry name" value="ISOCHORISMATASE-LIKE DOMAIN-CONTAINING PROTEIN"/>
    <property type="match status" value="1"/>
</dbReference>
<gene>
    <name evidence="3" type="ORF">FC770_09825</name>
</gene>
<reference evidence="3 4" key="1">
    <citation type="submission" date="2019-04" db="EMBL/GenBank/DDBJ databases">
        <authorList>
            <person name="Dong K."/>
        </authorList>
    </citation>
    <scope>NUCLEOTIDE SEQUENCE [LARGE SCALE GENOMIC DNA]</scope>
    <source>
        <strain evidence="4">dk3543</strain>
    </source>
</reference>
<evidence type="ECO:0000259" key="2">
    <source>
        <dbReference type="Pfam" id="PF00857"/>
    </source>
</evidence>
<keyword evidence="4" id="KW-1185">Reference proteome</keyword>
<sequence length="174" mass="19464">MQALILIDLQEDFFATPAMRPLRAGVVECVHRWVAWARERSFPVIEVRTVNPPDPDTWALNMRDDMQPVVLAGTEGAKRLHDLDFEPDVVVEKRRDDAFHDTELRELLAAESIDSVVLAGVSTEACILMTAASAYANDIRVAIAHGAVAAADEKAHHLALDWLRQQYRQEVITP</sequence>
<protein>
    <submittedName>
        <fullName evidence="3">Cysteine hydrolase</fullName>
    </submittedName>
</protein>
<dbReference type="Proteomes" id="UP000307808">
    <property type="component" value="Unassembled WGS sequence"/>
</dbReference>
<name>A0A4V5TK93_9ACTN</name>
<dbReference type="InterPro" id="IPR050272">
    <property type="entry name" value="Isochorismatase-like_hydrls"/>
</dbReference>
<dbReference type="CDD" id="cd00431">
    <property type="entry name" value="cysteine_hydrolases"/>
    <property type="match status" value="1"/>
</dbReference>
<feature type="domain" description="Isochorismatase-like" evidence="2">
    <location>
        <begin position="3"/>
        <end position="167"/>
    </location>
</feature>
<dbReference type="SUPFAM" id="SSF52499">
    <property type="entry name" value="Isochorismatase-like hydrolases"/>
    <property type="match status" value="1"/>
</dbReference>
<evidence type="ECO:0000313" key="3">
    <source>
        <dbReference type="EMBL" id="TKI62653.1"/>
    </source>
</evidence>
<accession>A0A4V5TK93</accession>
<evidence type="ECO:0000313" key="4">
    <source>
        <dbReference type="Proteomes" id="UP000307808"/>
    </source>
</evidence>